<sequence length="60" mass="6584">MTAIVTTTAIVTATTIMTATTMMVMMSSSTISCLCLNDATLYSNLVLFFPWEGSRLRKEL</sequence>
<accession>A0A7T8QSM8</accession>
<evidence type="ECO:0000313" key="2">
    <source>
        <dbReference type="Proteomes" id="UP000595437"/>
    </source>
</evidence>
<organism evidence="1 2">
    <name type="scientific">Caligus rogercresseyi</name>
    <name type="common">Sea louse</name>
    <dbReference type="NCBI Taxonomy" id="217165"/>
    <lineage>
        <taxon>Eukaryota</taxon>
        <taxon>Metazoa</taxon>
        <taxon>Ecdysozoa</taxon>
        <taxon>Arthropoda</taxon>
        <taxon>Crustacea</taxon>
        <taxon>Multicrustacea</taxon>
        <taxon>Hexanauplia</taxon>
        <taxon>Copepoda</taxon>
        <taxon>Siphonostomatoida</taxon>
        <taxon>Caligidae</taxon>
        <taxon>Caligus</taxon>
    </lineage>
</organism>
<evidence type="ECO:0000313" key="1">
    <source>
        <dbReference type="EMBL" id="QQP53613.1"/>
    </source>
</evidence>
<keyword evidence="2" id="KW-1185">Reference proteome</keyword>
<reference evidence="2" key="1">
    <citation type="submission" date="2021-01" db="EMBL/GenBank/DDBJ databases">
        <title>Caligus Genome Assembly.</title>
        <authorList>
            <person name="Gallardo-Escarate C."/>
        </authorList>
    </citation>
    <scope>NUCLEOTIDE SEQUENCE [LARGE SCALE GENOMIC DNA]</scope>
</reference>
<proteinExistence type="predicted"/>
<dbReference type="Proteomes" id="UP000595437">
    <property type="component" value="Chromosome 4"/>
</dbReference>
<protein>
    <submittedName>
        <fullName evidence="1">Uncharacterized protein</fullName>
    </submittedName>
</protein>
<dbReference type="EMBL" id="CP045893">
    <property type="protein sequence ID" value="QQP53613.1"/>
    <property type="molecule type" value="Genomic_DNA"/>
</dbReference>
<dbReference type="AlphaFoldDB" id="A0A7T8QSM8"/>
<gene>
    <name evidence="1" type="ORF">FKW44_006144</name>
</gene>
<name>A0A7T8QSM8_CALRO</name>